<dbReference type="PROSITE" id="PS51669">
    <property type="entry name" value="4FE4S_MOW_BIS_MGD"/>
    <property type="match status" value="1"/>
</dbReference>
<dbReference type="InterPro" id="IPR006656">
    <property type="entry name" value="Mopterin_OxRdtase"/>
</dbReference>
<dbReference type="InterPro" id="IPR050123">
    <property type="entry name" value="Prok_molybdopt-oxidoreductase"/>
</dbReference>
<dbReference type="Pfam" id="PF00384">
    <property type="entry name" value="Molybdopterin"/>
    <property type="match status" value="1"/>
</dbReference>
<evidence type="ECO:0000256" key="7">
    <source>
        <dbReference type="ARBA" id="ARBA00023002"/>
    </source>
</evidence>
<feature type="region of interest" description="Disordered" evidence="11">
    <location>
        <begin position="1046"/>
        <end position="1079"/>
    </location>
</feature>
<dbReference type="Pfam" id="PF06985">
    <property type="entry name" value="HET"/>
    <property type="match status" value="1"/>
</dbReference>
<reference evidence="13" key="1">
    <citation type="journal article" date="2012" name="Mol. Plant Microbe Interact.">
        <title>A highly conserved effector in Fusarium oxysporum is required for full virulence on Arabidopsis.</title>
        <authorList>
            <person name="Thatcher L.F."/>
            <person name="Gardiner D.M."/>
            <person name="Kazan K."/>
            <person name="Manners J."/>
        </authorList>
    </citation>
    <scope>NUCLEOTIDE SEQUENCE [LARGE SCALE GENOMIC DNA]</scope>
    <source>
        <strain evidence="13">Fo5176</strain>
    </source>
</reference>
<evidence type="ECO:0000256" key="8">
    <source>
        <dbReference type="ARBA" id="ARBA00023004"/>
    </source>
</evidence>
<dbReference type="Pfam" id="PF04879">
    <property type="entry name" value="Molybdop_Fe4S4"/>
    <property type="match status" value="1"/>
</dbReference>
<sequence>MDTCSDAPSICSRDSIEDIWGPRTPYVHQWPTRVDHACDEEPEKWVQSACVLCSNGCGLDIGVKDGKVVGVRGRATDRVNKGRLGPKGLNGWKAINSKERLTHPLIRRNGKLERATWDEAMDLIVKKSKQLVEKLTAHSIAFYTSGQLFLEEYYVLALIGKAGLNTLHMDGNTRLCTATAAASMRESFGSDGQPGSYTDIDYTDCLFMVGHNMAATQTVLWSRVLDRLAGPTPPKLIVVDPRYSESASKATLHLAPKIGTNLALLNGIQHLMFKNGWINEAYVSKHVVGLEALKSTVEGYSPERVAEITGVPASKIEEAASILGQTPSLLSSALQGVYQSNQATASACQINNIHLLRGLIGKAGSGIFQMNGQPTAQNNRETGCDGEFPGFRNHQNAKHMQELADLWNINNIQVPHWNEPTHIHNMLTFMEKGSIRMVWVSGTNPLVSLPNLPKVRDVFTQPELFVICQDIYMTETASIADVVLPAAQWGEKTGCFTNVDRTVHLSHKAVEPPGEAKPDLEIFLDYSRRMEFKNKEDRPLTPWTEPEEVFEAWKRLSAGRPCDYTGMSYAKLTGGSGIQWPCNDQYPVGKERLFDDGVFFTDIDYCESYGHDLQTGVPYSEEYYKELRPAGRAILKTCDYIPPYEDPDDEYPLRLSTGRNVYHFHTRTKTGRTALQKACPEPEIRISEKDAETYDVKTGDMVVIKSRRGEVEMKVKVGKISQGQAFIPFHFGYWDTKDGRARAANELTITEWDPISKQPTFKSGAISIEKVPDDRPTAKERQSEALAKAEKNDARNSNVKESDLNNRERELETWLGETYESILLLRDITEQLLDHLVADSEAHSGVRILIQITKDTTKRLKSQVDKFGENQARGRHAAHTLRDSLFPKSDDTPSQLQVLEALRSLQVYLAHLRVGLEALNPVSQAIWNEEFFQAVSYAISQVKRMQDWVTTQIKSQHLSQLLSLRALTNKNMLPTPWKWFSQERINLWYRPLIGDEIRLLKIETADDVEAAANNAKRPSIACSLEHVCLPPASKGAFNQQFKGNGGTWPELSEGHDTDALFKNGRDPHRDEGDSTEQAISDETSLAWRHEWGDFIALSYVWGHPKLSEGETPYSITVNGCHFEVTPNLYHALVQLSQSYRIRQGFKLWVDAICINQNDNDERGQQVARMRDIYQSAWQVAIWLGPADQDSQLALSALYWLARESKRPSPMEDFYIESFSIDLRPIIIMWPTYESPMEKEVYKALFYFFTRPYWRRMWVVQEVAMGNPNTPVICGDKCISWYDVHQAVNLIAGDDSRFGHAILESVRPLILTTWSFEFARDRLIKERDWAPERMWKVQQTMMRIQEHQKVEAPSAAWQELVRVLNLARDSLVTEEKDRVYGILGIKAIADRIHIKPNYNLSKSTIFANFASELMAKGDLNMLRLVSGPGGHIPTNWTVDKLPAFLRNQSMAPFLLAILNSVTKGQGTTPVGTFCNHDIPSWAVCWTCTPAPAAQLGGAYQADAGLGQSIPMFSPACASLTTKGAILDTIISLSACNASEVDTRYPRNSASSQSIYGDLKATRNAFWRTIVADTTSQGGEMAPESYAWLLDPKLWQSGVAGIYTHGFGLYIFVKRNRQLQLCGYTLEEIIFRPRNWLTRLKAGLVGESLYNPTEMQRDSLSWAINAMAWRRLFGTKNGRMGLGTCAAEINDKIVLLSGCSTPLILREFNGGWKLIGECYTHGVMYGEVTAKEDELVDITIY</sequence>
<dbReference type="CDD" id="cd02754">
    <property type="entry name" value="MopB_Nitrate-R-NapA-like"/>
    <property type="match status" value="1"/>
</dbReference>
<evidence type="ECO:0000256" key="11">
    <source>
        <dbReference type="SAM" id="MobiDB-lite"/>
    </source>
</evidence>
<dbReference type="InterPro" id="IPR006963">
    <property type="entry name" value="Mopterin_OxRdtase_4Fe-4S_dom"/>
</dbReference>
<keyword evidence="9" id="KW-0411">Iron-sulfur</keyword>
<dbReference type="Pfam" id="PF26639">
    <property type="entry name" value="Het-6_barrel"/>
    <property type="match status" value="1"/>
</dbReference>
<dbReference type="CDD" id="cd02791">
    <property type="entry name" value="MopB_CT_Nitrate-R-NapA-like"/>
    <property type="match status" value="1"/>
</dbReference>
<keyword evidence="7" id="KW-0560">Oxidoreductase</keyword>
<dbReference type="Gene3D" id="2.20.25.90">
    <property type="entry name" value="ADC-like domains"/>
    <property type="match status" value="1"/>
</dbReference>
<dbReference type="OrthoDB" id="10249365at2759"/>
<comment type="cofactor">
    <cofactor evidence="2">
        <name>[4Fe-4S] cluster</name>
        <dbReference type="ChEBI" id="CHEBI:49883"/>
    </cofactor>
</comment>
<evidence type="ECO:0000313" key="13">
    <source>
        <dbReference type="EMBL" id="EGU77194.1"/>
    </source>
</evidence>
<organism evidence="13">
    <name type="scientific">Fusarium oxysporum (strain Fo5176)</name>
    <name type="common">Fusarium vascular wilt</name>
    <dbReference type="NCBI Taxonomy" id="660025"/>
    <lineage>
        <taxon>Eukaryota</taxon>
        <taxon>Fungi</taxon>
        <taxon>Dikarya</taxon>
        <taxon>Ascomycota</taxon>
        <taxon>Pezizomycotina</taxon>
        <taxon>Sordariomycetes</taxon>
        <taxon>Hypocreomycetidae</taxon>
        <taxon>Hypocreales</taxon>
        <taxon>Nectriaceae</taxon>
        <taxon>Fusarium</taxon>
        <taxon>Fusarium oxysporum species complex</taxon>
    </lineage>
</organism>
<comment type="similarity">
    <text evidence="3">Belongs to the prokaryotic molybdopterin-containing oxidoreductase family. NasA/NapA/NarB subfamily.</text>
</comment>
<dbReference type="GO" id="GO:0043546">
    <property type="term" value="F:molybdopterin cofactor binding"/>
    <property type="evidence" value="ECO:0007669"/>
    <property type="project" value="InterPro"/>
</dbReference>
<feature type="region of interest" description="Disordered" evidence="11">
    <location>
        <begin position="786"/>
        <end position="805"/>
    </location>
</feature>
<dbReference type="InterPro" id="IPR006657">
    <property type="entry name" value="MoPterin_dinucl-bd_dom"/>
</dbReference>
<dbReference type="InterPro" id="IPR041957">
    <property type="entry name" value="CT_Nitrate-R-NapA-like"/>
</dbReference>
<accession>F9G0T9</accession>
<dbReference type="InterPro" id="IPR009010">
    <property type="entry name" value="Asp_de-COase-like_dom_sf"/>
</dbReference>
<evidence type="ECO:0000256" key="4">
    <source>
        <dbReference type="ARBA" id="ARBA00022485"/>
    </source>
</evidence>
<keyword evidence="8" id="KW-0408">Iron</keyword>
<dbReference type="SUPFAM" id="SSF53706">
    <property type="entry name" value="Formate dehydrogenase/DMSO reductase, domains 1-3"/>
    <property type="match status" value="1"/>
</dbReference>
<dbReference type="GO" id="GO:0016491">
    <property type="term" value="F:oxidoreductase activity"/>
    <property type="evidence" value="ECO:0007669"/>
    <property type="project" value="UniProtKB-KW"/>
</dbReference>
<dbReference type="GO" id="GO:0042128">
    <property type="term" value="P:nitrate assimilation"/>
    <property type="evidence" value="ECO:0007669"/>
    <property type="project" value="UniProtKB-KW"/>
</dbReference>
<dbReference type="Gene3D" id="2.40.40.20">
    <property type="match status" value="1"/>
</dbReference>
<proteinExistence type="inferred from homology"/>
<dbReference type="EMBL" id="AFQF01003034">
    <property type="protein sequence ID" value="EGU77194.1"/>
    <property type="molecule type" value="Genomic_DNA"/>
</dbReference>
<evidence type="ECO:0000256" key="3">
    <source>
        <dbReference type="ARBA" id="ARBA00008747"/>
    </source>
</evidence>
<dbReference type="PaxDb" id="5507-FOXG_02795P0"/>
<evidence type="ECO:0000256" key="5">
    <source>
        <dbReference type="ARBA" id="ARBA00022505"/>
    </source>
</evidence>
<dbReference type="InterPro" id="IPR010730">
    <property type="entry name" value="HET"/>
</dbReference>
<feature type="compositionally biased region" description="Basic and acidic residues" evidence="11">
    <location>
        <begin position="1052"/>
        <end position="1072"/>
    </location>
</feature>
<dbReference type="GO" id="GO:0051539">
    <property type="term" value="F:4 iron, 4 sulfur cluster binding"/>
    <property type="evidence" value="ECO:0007669"/>
    <property type="project" value="UniProtKB-KW"/>
</dbReference>
<dbReference type="SMART" id="SM00926">
    <property type="entry name" value="Molybdop_Fe4S4"/>
    <property type="match status" value="1"/>
</dbReference>
<dbReference type="GO" id="GO:0046872">
    <property type="term" value="F:metal ion binding"/>
    <property type="evidence" value="ECO:0007669"/>
    <property type="project" value="UniProtKB-KW"/>
</dbReference>
<dbReference type="PANTHER" id="PTHR43105">
    <property type="entry name" value="RESPIRATORY NITRATE REDUCTASE"/>
    <property type="match status" value="1"/>
</dbReference>
<evidence type="ECO:0000256" key="9">
    <source>
        <dbReference type="ARBA" id="ARBA00023014"/>
    </source>
</evidence>
<dbReference type="Gene3D" id="3.40.50.740">
    <property type="match status" value="1"/>
</dbReference>
<keyword evidence="6" id="KW-0479">Metal-binding</keyword>
<name>F9G0T9_FUSOF</name>
<comment type="cofactor">
    <cofactor evidence="1">
        <name>Mo-bis(molybdopterin guanine dinucleotide)</name>
        <dbReference type="ChEBI" id="CHEBI:60539"/>
    </cofactor>
</comment>
<comment type="caution">
    <text evidence="13">The sequence shown here is derived from an EMBL/GenBank/DDBJ whole genome shotgun (WGS) entry which is preliminary data.</text>
</comment>
<feature type="domain" description="4Fe-4S Mo/W bis-MGD-type" evidence="12">
    <location>
        <begin position="43"/>
        <end position="99"/>
    </location>
</feature>
<evidence type="ECO:0000259" key="12">
    <source>
        <dbReference type="PROSITE" id="PS51669"/>
    </source>
</evidence>
<keyword evidence="5" id="KW-0500">Molybdenum</keyword>
<keyword evidence="10" id="KW-0534">Nitrate assimilation</keyword>
<dbReference type="PANTHER" id="PTHR43105:SF10">
    <property type="entry name" value="NADH-QUINONE OXIDOREDUCTASE SUBUNIT G"/>
    <property type="match status" value="1"/>
</dbReference>
<evidence type="ECO:0000256" key="1">
    <source>
        <dbReference type="ARBA" id="ARBA00001942"/>
    </source>
</evidence>
<keyword evidence="4" id="KW-0004">4Fe-4S</keyword>
<evidence type="ECO:0000256" key="10">
    <source>
        <dbReference type="ARBA" id="ARBA00023063"/>
    </source>
</evidence>
<dbReference type="Gene3D" id="3.40.228.10">
    <property type="entry name" value="Dimethylsulfoxide Reductase, domain 2"/>
    <property type="match status" value="1"/>
</dbReference>
<dbReference type="Pfam" id="PF01568">
    <property type="entry name" value="Molydop_binding"/>
    <property type="match status" value="1"/>
</dbReference>
<gene>
    <name evidence="13" type="ORF">FOXB_12271</name>
</gene>
<evidence type="ECO:0000256" key="2">
    <source>
        <dbReference type="ARBA" id="ARBA00001966"/>
    </source>
</evidence>
<protein>
    <recommendedName>
        <fullName evidence="12">4Fe-4S Mo/W bis-MGD-type domain-containing protein</fullName>
    </recommendedName>
</protein>
<dbReference type="SUPFAM" id="SSF50692">
    <property type="entry name" value="ADC-like"/>
    <property type="match status" value="1"/>
</dbReference>
<evidence type="ECO:0000256" key="6">
    <source>
        <dbReference type="ARBA" id="ARBA00022723"/>
    </source>
</evidence>